<proteinExistence type="predicted"/>
<dbReference type="EMBL" id="CSUW01000012">
    <property type="protein sequence ID" value="CPT61492.1"/>
    <property type="molecule type" value="Genomic_DNA"/>
</dbReference>
<dbReference type="PANTHER" id="PTHR30231:SF42">
    <property type="entry name" value="EXONUCLEASE"/>
    <property type="match status" value="1"/>
</dbReference>
<organism evidence="3 4">
    <name type="scientific">Mycobacteroides abscessus</name>
    <dbReference type="NCBI Taxonomy" id="36809"/>
    <lineage>
        <taxon>Bacteria</taxon>
        <taxon>Bacillati</taxon>
        <taxon>Actinomycetota</taxon>
        <taxon>Actinomycetes</taxon>
        <taxon>Mycobacteriales</taxon>
        <taxon>Mycobacteriaceae</taxon>
        <taxon>Mycobacteroides</taxon>
    </lineage>
</organism>
<dbReference type="GO" id="GO:0008408">
    <property type="term" value="F:3'-5' exonuclease activity"/>
    <property type="evidence" value="ECO:0007669"/>
    <property type="project" value="TreeGrafter"/>
</dbReference>
<dbReference type="GO" id="GO:0003887">
    <property type="term" value="F:DNA-directed DNA polymerase activity"/>
    <property type="evidence" value="ECO:0007669"/>
    <property type="project" value="UniProtKB-EC"/>
</dbReference>
<dbReference type="InterPro" id="IPR013520">
    <property type="entry name" value="Ribonucl_H"/>
</dbReference>
<evidence type="ECO:0000256" key="1">
    <source>
        <dbReference type="ARBA" id="ARBA00022839"/>
    </source>
</evidence>
<dbReference type="Gene3D" id="3.30.420.10">
    <property type="entry name" value="Ribonuclease H-like superfamily/Ribonuclease H"/>
    <property type="match status" value="1"/>
</dbReference>
<evidence type="ECO:0000313" key="3">
    <source>
        <dbReference type="EMBL" id="CPT61492.1"/>
    </source>
</evidence>
<dbReference type="EC" id="2.7.7.7" evidence="3"/>
<dbReference type="Proteomes" id="UP000038487">
    <property type="component" value="Unassembled WGS sequence"/>
</dbReference>
<gene>
    <name evidence="3" type="primary">polC_4</name>
    <name evidence="3" type="ORF">ERS075527_04647</name>
</gene>
<feature type="domain" description="Exonuclease" evidence="2">
    <location>
        <begin position="2"/>
        <end position="168"/>
    </location>
</feature>
<dbReference type="FunFam" id="3.30.420.10:FF:000045">
    <property type="entry name" value="3'-5' exonuclease DinG"/>
    <property type="match status" value="1"/>
</dbReference>
<evidence type="ECO:0000313" key="4">
    <source>
        <dbReference type="Proteomes" id="UP000038487"/>
    </source>
</evidence>
<dbReference type="Pfam" id="PF00929">
    <property type="entry name" value="RNase_T"/>
    <property type="match status" value="1"/>
</dbReference>
<comment type="caution">
    <text evidence="3">The sequence shown here is derived from an EMBL/GenBank/DDBJ whole genome shotgun (WGS) entry which is preliminary data.</text>
</comment>
<protein>
    <submittedName>
        <fullName evidence="3">DNA polymerase III, epsilon subunit (DnaQ)</fullName>
        <ecNumber evidence="3">2.7.7.7</ecNumber>
    </submittedName>
</protein>
<dbReference type="SUPFAM" id="SSF53098">
    <property type="entry name" value="Ribonuclease H-like"/>
    <property type="match status" value="1"/>
</dbReference>
<keyword evidence="1" id="KW-0378">Hydrolase</keyword>
<name>A0AB33TGB5_9MYCO</name>
<dbReference type="GO" id="GO:0003676">
    <property type="term" value="F:nucleic acid binding"/>
    <property type="evidence" value="ECO:0007669"/>
    <property type="project" value="InterPro"/>
</dbReference>
<keyword evidence="1" id="KW-0269">Exonuclease</keyword>
<keyword evidence="1" id="KW-0540">Nuclease</keyword>
<dbReference type="InterPro" id="IPR036397">
    <property type="entry name" value="RNaseH_sf"/>
</dbReference>
<dbReference type="InterPro" id="IPR012337">
    <property type="entry name" value="RNaseH-like_sf"/>
</dbReference>
<keyword evidence="3" id="KW-0808">Transferase</keyword>
<evidence type="ECO:0000259" key="2">
    <source>
        <dbReference type="SMART" id="SM00479"/>
    </source>
</evidence>
<dbReference type="AlphaFoldDB" id="A0AB33TGB5"/>
<reference evidence="3 4" key="1">
    <citation type="submission" date="2015-03" db="EMBL/GenBank/DDBJ databases">
        <authorList>
            <consortium name="Pathogen Informatics"/>
            <person name="Murphy D."/>
        </authorList>
    </citation>
    <scope>NUCLEOTIDE SEQUENCE [LARGE SCALE GENOMIC DNA]</scope>
    <source>
        <strain evidence="3 4">PAP036</strain>
    </source>
</reference>
<dbReference type="SMART" id="SM00479">
    <property type="entry name" value="EXOIII"/>
    <property type="match status" value="1"/>
</dbReference>
<accession>A0AB33TGB5</accession>
<sequence>MDFVAIDFETANPKYASVCAAGWATVRGGQIVDHGSWLCQPPAGHTTFGAWNIKVHGITPDKVAGQPTFAERIPDLLARLDGLPVLAHNAKFDISVLRQALEACGHTHHVAAHHCTMEWSKKLLQLPTYKLPAVCKHLGITLDQHHEAGSDALSAANVALRLAETVGASTVTELDAKASQGR</sequence>
<keyword evidence="3" id="KW-0548">Nucleotidyltransferase</keyword>
<dbReference type="GO" id="GO:0005829">
    <property type="term" value="C:cytosol"/>
    <property type="evidence" value="ECO:0007669"/>
    <property type="project" value="TreeGrafter"/>
</dbReference>
<dbReference type="PANTHER" id="PTHR30231">
    <property type="entry name" value="DNA POLYMERASE III SUBUNIT EPSILON"/>
    <property type="match status" value="1"/>
</dbReference>
<dbReference type="CDD" id="cd06130">
    <property type="entry name" value="DNA_pol_III_epsilon_like"/>
    <property type="match status" value="1"/>
</dbReference>